<dbReference type="PANTHER" id="PTHR46093:SF18">
    <property type="entry name" value="FIBRONECTIN TYPE-III DOMAIN-CONTAINING PROTEIN"/>
    <property type="match status" value="1"/>
</dbReference>
<evidence type="ECO:0000313" key="4">
    <source>
        <dbReference type="EMBL" id="OHS95158.1"/>
    </source>
</evidence>
<evidence type="ECO:0000256" key="1">
    <source>
        <dbReference type="ARBA" id="ARBA00022441"/>
    </source>
</evidence>
<dbReference type="Gene3D" id="2.120.10.80">
    <property type="entry name" value="Kelch-type beta propeller"/>
    <property type="match status" value="1"/>
</dbReference>
<gene>
    <name evidence="4" type="ORF">TRFO_10638</name>
</gene>
<keyword evidence="2" id="KW-0677">Repeat</keyword>
<dbReference type="RefSeq" id="XP_068348295.1">
    <property type="nucleotide sequence ID" value="XM_068495576.1"/>
</dbReference>
<keyword evidence="5" id="KW-1185">Reference proteome</keyword>
<proteinExistence type="predicted"/>
<evidence type="ECO:0000256" key="3">
    <source>
        <dbReference type="SAM" id="MobiDB-lite"/>
    </source>
</evidence>
<protein>
    <submittedName>
        <fullName evidence="4">Kelch motif family protein</fullName>
    </submittedName>
</protein>
<evidence type="ECO:0000256" key="2">
    <source>
        <dbReference type="ARBA" id="ARBA00022737"/>
    </source>
</evidence>
<reference evidence="4" key="1">
    <citation type="submission" date="2016-10" db="EMBL/GenBank/DDBJ databases">
        <authorList>
            <person name="Benchimol M."/>
            <person name="Almeida L.G."/>
            <person name="Vasconcelos A.T."/>
            <person name="Perreira-Neves A."/>
            <person name="Rosa I.A."/>
            <person name="Tasca T."/>
            <person name="Bogo M.R."/>
            <person name="de Souza W."/>
        </authorList>
    </citation>
    <scope>NUCLEOTIDE SEQUENCE [LARGE SCALE GENOMIC DNA]</scope>
    <source>
        <strain evidence="4">K</strain>
    </source>
</reference>
<sequence length="421" mass="47960">MKNSSQINLMGNENSREQLANAPDVTGEDIEHRDFQQTKYKHMEDVGNDLFGDDDDNDDEFDAKVAADPKSIRQIWQSSKVDVQSDLTKMPYNGYWLSKLPTGRAMPFHRTDHFTARYNDDICYVGLGKSHNGNLINDIWQFNNITNSWTPVETKTAIPPRYGSSAAMMGRLLVIFGGGDSNKLYNDLITVNLDDGTVAFVDTMGQRPPPMVKAPMAIYGKKVCVYGGSQGLFILDIEHLQWRCIPKGFQHSINDPFCTYGNKIYAIPEDTEKRSFIVINMETETVSLSAEWKGSGPNRKNKFCDMICIGDYIFYFGGEHQSLVYACYLNTTWWFIFFVIPDVYQSTMTQGKITSDGLFKIPLMHSNSVMYNSRTREISIFLGFPFHDFVPTGFLRIGDEALNFCHLREDMTQALEFQSQM</sequence>
<dbReference type="Pfam" id="PF24681">
    <property type="entry name" value="Kelch_KLHDC2_KLHL20_DRC7"/>
    <property type="match status" value="1"/>
</dbReference>
<organism evidence="4 5">
    <name type="scientific">Tritrichomonas foetus</name>
    <dbReference type="NCBI Taxonomy" id="1144522"/>
    <lineage>
        <taxon>Eukaryota</taxon>
        <taxon>Metamonada</taxon>
        <taxon>Parabasalia</taxon>
        <taxon>Tritrichomonadida</taxon>
        <taxon>Tritrichomonadidae</taxon>
        <taxon>Tritrichomonas</taxon>
    </lineage>
</organism>
<evidence type="ECO:0000313" key="5">
    <source>
        <dbReference type="Proteomes" id="UP000179807"/>
    </source>
</evidence>
<dbReference type="VEuPathDB" id="TrichDB:TRFO_10638"/>
<dbReference type="InterPro" id="IPR015915">
    <property type="entry name" value="Kelch-typ_b-propeller"/>
</dbReference>
<dbReference type="EMBL" id="MLAK01001260">
    <property type="protein sequence ID" value="OHS95158.1"/>
    <property type="molecule type" value="Genomic_DNA"/>
</dbReference>
<name>A0A1J4J7F0_9EUKA</name>
<feature type="region of interest" description="Disordered" evidence="3">
    <location>
        <begin position="1"/>
        <end position="36"/>
    </location>
</feature>
<comment type="caution">
    <text evidence="4">The sequence shown here is derived from an EMBL/GenBank/DDBJ whole genome shotgun (WGS) entry which is preliminary data.</text>
</comment>
<feature type="compositionally biased region" description="Polar residues" evidence="3">
    <location>
        <begin position="1"/>
        <end position="13"/>
    </location>
</feature>
<dbReference type="AlphaFoldDB" id="A0A1J4J7F0"/>
<keyword evidence="1" id="KW-0880">Kelch repeat</keyword>
<dbReference type="PANTHER" id="PTHR46093">
    <property type="entry name" value="ACYL-COA-BINDING DOMAIN-CONTAINING PROTEIN 5"/>
    <property type="match status" value="1"/>
</dbReference>
<dbReference type="Proteomes" id="UP000179807">
    <property type="component" value="Unassembled WGS sequence"/>
</dbReference>
<dbReference type="SUPFAM" id="SSF117281">
    <property type="entry name" value="Kelch motif"/>
    <property type="match status" value="1"/>
</dbReference>
<dbReference type="OrthoDB" id="10251809at2759"/>
<dbReference type="GeneID" id="94830280"/>
<accession>A0A1J4J7F0</accession>